<dbReference type="Proteomes" id="UP001196413">
    <property type="component" value="Unassembled WGS sequence"/>
</dbReference>
<protein>
    <submittedName>
        <fullName evidence="2">Uncharacterized protein</fullName>
    </submittedName>
</protein>
<proteinExistence type="predicted"/>
<feature type="chain" id="PRO_5042280182" evidence="1">
    <location>
        <begin position="23"/>
        <end position="95"/>
    </location>
</feature>
<evidence type="ECO:0000313" key="2">
    <source>
        <dbReference type="EMBL" id="KAJ1350397.1"/>
    </source>
</evidence>
<feature type="signal peptide" evidence="1">
    <location>
        <begin position="1"/>
        <end position="22"/>
    </location>
</feature>
<organism evidence="2 3">
    <name type="scientific">Parelaphostrongylus tenuis</name>
    <name type="common">Meningeal worm</name>
    <dbReference type="NCBI Taxonomy" id="148309"/>
    <lineage>
        <taxon>Eukaryota</taxon>
        <taxon>Metazoa</taxon>
        <taxon>Ecdysozoa</taxon>
        <taxon>Nematoda</taxon>
        <taxon>Chromadorea</taxon>
        <taxon>Rhabditida</taxon>
        <taxon>Rhabditina</taxon>
        <taxon>Rhabditomorpha</taxon>
        <taxon>Strongyloidea</taxon>
        <taxon>Metastrongylidae</taxon>
        <taxon>Parelaphostrongylus</taxon>
    </lineage>
</organism>
<sequence>MFANILVFYCVTRLVVEGAGSAQRIRDRHEQLHGDRLTSEDQQLLKKKNEIQRHALEQMRQCEANEIRMIKDRLQGIQAYITQKRPFKANQANLR</sequence>
<keyword evidence="3" id="KW-1185">Reference proteome</keyword>
<gene>
    <name evidence="2" type="ORF">KIN20_006179</name>
</gene>
<dbReference type="AlphaFoldDB" id="A0AAD5QGI9"/>
<keyword evidence="1" id="KW-0732">Signal</keyword>
<evidence type="ECO:0000313" key="3">
    <source>
        <dbReference type="Proteomes" id="UP001196413"/>
    </source>
</evidence>
<evidence type="ECO:0000256" key="1">
    <source>
        <dbReference type="SAM" id="SignalP"/>
    </source>
</evidence>
<dbReference type="EMBL" id="JAHQIW010000854">
    <property type="protein sequence ID" value="KAJ1350397.1"/>
    <property type="molecule type" value="Genomic_DNA"/>
</dbReference>
<accession>A0AAD5QGI9</accession>
<comment type="caution">
    <text evidence="2">The sequence shown here is derived from an EMBL/GenBank/DDBJ whole genome shotgun (WGS) entry which is preliminary data.</text>
</comment>
<name>A0AAD5QGI9_PARTN</name>
<reference evidence="2" key="1">
    <citation type="submission" date="2021-06" db="EMBL/GenBank/DDBJ databases">
        <title>Parelaphostrongylus tenuis whole genome reference sequence.</title>
        <authorList>
            <person name="Garwood T.J."/>
            <person name="Larsen P.A."/>
            <person name="Fountain-Jones N.M."/>
            <person name="Garbe J.R."/>
            <person name="Macchietto M.G."/>
            <person name="Kania S.A."/>
            <person name="Gerhold R.W."/>
            <person name="Richards J.E."/>
            <person name="Wolf T.M."/>
        </authorList>
    </citation>
    <scope>NUCLEOTIDE SEQUENCE</scope>
    <source>
        <strain evidence="2">MNPRO001-30</strain>
        <tissue evidence="2">Meninges</tissue>
    </source>
</reference>